<dbReference type="Proteomes" id="UP001629246">
    <property type="component" value="Unassembled WGS sequence"/>
</dbReference>
<reference evidence="1 2" key="1">
    <citation type="journal article" date="2024" name="Chem. Sci.">
        <title>Discovery of megapolipeptins by genome mining of a Burkholderiales bacteria collection.</title>
        <authorList>
            <person name="Paulo B.S."/>
            <person name="Recchia M.J.J."/>
            <person name="Lee S."/>
            <person name="Fergusson C.H."/>
            <person name="Romanowski S.B."/>
            <person name="Hernandez A."/>
            <person name="Krull N."/>
            <person name="Liu D.Y."/>
            <person name="Cavanagh H."/>
            <person name="Bos A."/>
            <person name="Gray C.A."/>
            <person name="Murphy B.T."/>
            <person name="Linington R.G."/>
            <person name="Eustaquio A.S."/>
        </authorList>
    </citation>
    <scope>NUCLEOTIDE SEQUENCE [LARGE SCALE GENOMIC DNA]</scope>
    <source>
        <strain evidence="1 2">RL21-008-BIB-A</strain>
    </source>
</reference>
<dbReference type="InterPro" id="IPR003673">
    <property type="entry name" value="CoA-Trfase_fam_III"/>
</dbReference>
<evidence type="ECO:0000313" key="2">
    <source>
        <dbReference type="Proteomes" id="UP001629246"/>
    </source>
</evidence>
<name>A0ABW9AE50_9BURK</name>
<dbReference type="InterPro" id="IPR023606">
    <property type="entry name" value="CoA-Trfase_III_dom_1_sf"/>
</dbReference>
<keyword evidence="2" id="KW-1185">Reference proteome</keyword>
<evidence type="ECO:0000313" key="1">
    <source>
        <dbReference type="EMBL" id="MFL9927191.1"/>
    </source>
</evidence>
<accession>A0ABW9AE50</accession>
<dbReference type="InterPro" id="IPR050509">
    <property type="entry name" value="CoA-transferase_III"/>
</dbReference>
<gene>
    <name evidence="1" type="ORF">PQR62_23165</name>
</gene>
<dbReference type="PANTHER" id="PTHR48228:SF4">
    <property type="entry name" value="BLR3030 PROTEIN"/>
    <property type="match status" value="1"/>
</dbReference>
<sequence>MSQTISSSAASSEKAPSSGSTKDYLLAEQIWSALGAPAAALSSLKFTNAGELPSYFAVSDLAAASVGGAGLAMAELIAAGGAAMPEVAIDRRLASFWFSSSLRPQGWKAPALWDAVAGDYPTSDGWIRLHTNAQHHRVAALKVLHAASDRQSVADAVIKWRKDELEAAIVDAKGCAAAMRTQEQWAQHPQGRAIAAEPLVHLSRFDGAAPLVLKSPQRPLQGIRVLDLTRVLAGPTATRFLAAFGADVLRIDPSSWDEPGVVPEMTLGKRCSHLDLRSADGRARLEQLLSQADVLIHGYRPHALELLGLGADRRRAINPGLVDVSLDAYGWSGPWQGRRGFDSLVQMSSGIADTGMRLAGSDRPKPLPVQALDHATGYLMAAAAIRGLRLRLREGAGTLARLSLARTASLLTALGSRSEEGAAFAPETPSDLNPAPEATAWGPAQRLQGPACIAGVAMQWDRPASKLGSAGADW</sequence>
<comment type="caution">
    <text evidence="1">The sequence shown here is derived from an EMBL/GenBank/DDBJ whole genome shotgun (WGS) entry which is preliminary data.</text>
</comment>
<organism evidence="1 2">
    <name type="scientific">Herbaspirillum lusitanum</name>
    <dbReference type="NCBI Taxonomy" id="213312"/>
    <lineage>
        <taxon>Bacteria</taxon>
        <taxon>Pseudomonadati</taxon>
        <taxon>Pseudomonadota</taxon>
        <taxon>Betaproteobacteria</taxon>
        <taxon>Burkholderiales</taxon>
        <taxon>Oxalobacteraceae</taxon>
        <taxon>Herbaspirillum</taxon>
    </lineage>
</organism>
<dbReference type="Pfam" id="PF02515">
    <property type="entry name" value="CoA_transf_3"/>
    <property type="match status" value="1"/>
</dbReference>
<dbReference type="EMBL" id="JAQQFM010000013">
    <property type="protein sequence ID" value="MFL9927191.1"/>
    <property type="molecule type" value="Genomic_DNA"/>
</dbReference>
<dbReference type="GO" id="GO:0016740">
    <property type="term" value="F:transferase activity"/>
    <property type="evidence" value="ECO:0007669"/>
    <property type="project" value="UniProtKB-KW"/>
</dbReference>
<dbReference type="Gene3D" id="3.40.50.10540">
    <property type="entry name" value="Crotonobetainyl-coa:carnitine coa-transferase, domain 1"/>
    <property type="match status" value="1"/>
</dbReference>
<protein>
    <submittedName>
        <fullName evidence="1">CoA transferase</fullName>
    </submittedName>
</protein>
<keyword evidence="1" id="KW-0808">Transferase</keyword>
<dbReference type="SUPFAM" id="SSF89796">
    <property type="entry name" value="CoA-transferase family III (CaiB/BaiF)"/>
    <property type="match status" value="2"/>
</dbReference>
<dbReference type="PANTHER" id="PTHR48228">
    <property type="entry name" value="SUCCINYL-COA--D-CITRAMALATE COA-TRANSFERASE"/>
    <property type="match status" value="1"/>
</dbReference>
<proteinExistence type="predicted"/>